<protein>
    <submittedName>
        <fullName evidence="1">Uncharacterized protein</fullName>
    </submittedName>
</protein>
<evidence type="ECO:0000313" key="2">
    <source>
        <dbReference type="Proteomes" id="UP001562425"/>
    </source>
</evidence>
<reference evidence="1 2" key="1">
    <citation type="submission" date="2024-05" db="EMBL/GenBank/DDBJ databases">
        <title>Culex pipiens pipiens assembly and annotation.</title>
        <authorList>
            <person name="Alout H."/>
            <person name="Durand T."/>
        </authorList>
    </citation>
    <scope>NUCLEOTIDE SEQUENCE [LARGE SCALE GENOMIC DNA]</scope>
    <source>
        <strain evidence="1">HA-2024</strain>
        <tissue evidence="1">Whole body</tissue>
    </source>
</reference>
<organism evidence="1 2">
    <name type="scientific">Culex pipiens pipiens</name>
    <name type="common">Northern house mosquito</name>
    <dbReference type="NCBI Taxonomy" id="38569"/>
    <lineage>
        <taxon>Eukaryota</taxon>
        <taxon>Metazoa</taxon>
        <taxon>Ecdysozoa</taxon>
        <taxon>Arthropoda</taxon>
        <taxon>Hexapoda</taxon>
        <taxon>Insecta</taxon>
        <taxon>Pterygota</taxon>
        <taxon>Neoptera</taxon>
        <taxon>Endopterygota</taxon>
        <taxon>Diptera</taxon>
        <taxon>Nematocera</taxon>
        <taxon>Culicoidea</taxon>
        <taxon>Culicidae</taxon>
        <taxon>Culicinae</taxon>
        <taxon>Culicini</taxon>
        <taxon>Culex</taxon>
        <taxon>Culex</taxon>
    </lineage>
</organism>
<keyword evidence="2" id="KW-1185">Reference proteome</keyword>
<dbReference type="Proteomes" id="UP001562425">
    <property type="component" value="Unassembled WGS sequence"/>
</dbReference>
<dbReference type="EMBL" id="JBEHCU010006600">
    <property type="protein sequence ID" value="KAL1396736.1"/>
    <property type="molecule type" value="Genomic_DNA"/>
</dbReference>
<dbReference type="AlphaFoldDB" id="A0ABD1DAT4"/>
<gene>
    <name evidence="1" type="ORF">pipiens_010309</name>
</gene>
<accession>A0ABD1DAT4</accession>
<evidence type="ECO:0000313" key="1">
    <source>
        <dbReference type="EMBL" id="KAL1396736.1"/>
    </source>
</evidence>
<sequence>MSSNLLDNPDNDLQKLFQLFVTRKIESLKSPDNVESSSGGHGKIVAWITPLDIPTTGDAIWNVLGITEITTAIGTVVAAFLSVNTMAKQVPPEEHLTQYALRPVLTLGGACRRQDQMGELDLCFHPGTYNIRFPVLDEADMEC</sequence>
<comment type="caution">
    <text evidence="1">The sequence shown here is derived from an EMBL/GenBank/DDBJ whole genome shotgun (WGS) entry which is preliminary data.</text>
</comment>
<name>A0ABD1DAT4_CULPP</name>
<proteinExistence type="predicted"/>